<evidence type="ECO:0000313" key="3">
    <source>
        <dbReference type="EMBL" id="KAJ4250949.1"/>
    </source>
</evidence>
<evidence type="ECO:0000256" key="1">
    <source>
        <dbReference type="SAM" id="MobiDB-lite"/>
    </source>
</evidence>
<feature type="region of interest" description="Disordered" evidence="1">
    <location>
        <begin position="144"/>
        <end position="175"/>
    </location>
</feature>
<organism evidence="3 4">
    <name type="scientific">Fusarium torreyae</name>
    <dbReference type="NCBI Taxonomy" id="1237075"/>
    <lineage>
        <taxon>Eukaryota</taxon>
        <taxon>Fungi</taxon>
        <taxon>Dikarya</taxon>
        <taxon>Ascomycota</taxon>
        <taxon>Pezizomycotina</taxon>
        <taxon>Sordariomycetes</taxon>
        <taxon>Hypocreomycetidae</taxon>
        <taxon>Hypocreales</taxon>
        <taxon>Nectriaceae</taxon>
        <taxon>Fusarium</taxon>
    </lineage>
</organism>
<keyword evidence="4" id="KW-1185">Reference proteome</keyword>
<reference evidence="3" key="1">
    <citation type="submission" date="2022-09" db="EMBL/GenBank/DDBJ databases">
        <title>Fusarium specimens isolated from Avocado Roots.</title>
        <authorList>
            <person name="Stajich J."/>
            <person name="Roper C."/>
            <person name="Heimlech-Rivalta G."/>
        </authorList>
    </citation>
    <scope>NUCLEOTIDE SEQUENCE</scope>
    <source>
        <strain evidence="3">CF00136</strain>
    </source>
</reference>
<dbReference type="InterPro" id="IPR007110">
    <property type="entry name" value="Ig-like_dom"/>
</dbReference>
<protein>
    <recommendedName>
        <fullName evidence="2">Ig-like domain-containing protein</fullName>
    </recommendedName>
</protein>
<name>A0A9W8VC26_9HYPO</name>
<feature type="compositionally biased region" description="Low complexity" evidence="1">
    <location>
        <begin position="147"/>
        <end position="175"/>
    </location>
</feature>
<feature type="domain" description="Ig-like" evidence="2">
    <location>
        <begin position="50"/>
        <end position="128"/>
    </location>
</feature>
<comment type="caution">
    <text evidence="3">The sequence shown here is derived from an EMBL/GenBank/DDBJ whole genome shotgun (WGS) entry which is preliminary data.</text>
</comment>
<dbReference type="AlphaFoldDB" id="A0A9W8VC26"/>
<sequence>MRTVRVTTDIEPDTGDAPEFTCPPMSATNDEGETLELDEGCTLHYSAGSPTTTSDAADRLRRDAEAAPKTGEAPALLARQASCRATSTFTRTVWETETETETGTRTVTVQGDQGTFSCPAMEVTNDVGDVLALDEECALSFSLAEPTSTESGEATARSTASAAAGGDSGSDNAGSVNGVHTSTTMGFVGVILLWLML</sequence>
<dbReference type="Proteomes" id="UP001152049">
    <property type="component" value="Unassembled WGS sequence"/>
</dbReference>
<proteinExistence type="predicted"/>
<accession>A0A9W8VC26</accession>
<dbReference type="OrthoDB" id="2748312at2759"/>
<evidence type="ECO:0000313" key="4">
    <source>
        <dbReference type="Proteomes" id="UP001152049"/>
    </source>
</evidence>
<evidence type="ECO:0000259" key="2">
    <source>
        <dbReference type="PROSITE" id="PS50835"/>
    </source>
</evidence>
<dbReference type="PROSITE" id="PS50835">
    <property type="entry name" value="IG_LIKE"/>
    <property type="match status" value="1"/>
</dbReference>
<dbReference type="EMBL" id="JAOQAZ010000029">
    <property type="protein sequence ID" value="KAJ4250949.1"/>
    <property type="molecule type" value="Genomic_DNA"/>
</dbReference>
<gene>
    <name evidence="3" type="ORF">NW762_011599</name>
</gene>